<organism evidence="6 7">
    <name type="scientific">Devosia insulae DS-56</name>
    <dbReference type="NCBI Taxonomy" id="1116389"/>
    <lineage>
        <taxon>Bacteria</taxon>
        <taxon>Pseudomonadati</taxon>
        <taxon>Pseudomonadota</taxon>
        <taxon>Alphaproteobacteria</taxon>
        <taxon>Hyphomicrobiales</taxon>
        <taxon>Devosiaceae</taxon>
        <taxon>Devosia</taxon>
    </lineage>
</organism>
<dbReference type="PANTHER" id="PTHR43537:SF52">
    <property type="entry name" value="FATTY ACID METABOLISM REGULATOR PROTEIN"/>
    <property type="match status" value="1"/>
</dbReference>
<dbReference type="Proteomes" id="UP000095463">
    <property type="component" value="Unassembled WGS sequence"/>
</dbReference>
<dbReference type="PANTHER" id="PTHR43537">
    <property type="entry name" value="TRANSCRIPTIONAL REGULATOR, GNTR FAMILY"/>
    <property type="match status" value="1"/>
</dbReference>
<dbReference type="Gene3D" id="1.20.120.530">
    <property type="entry name" value="GntR ligand-binding domain-like"/>
    <property type="match status" value="1"/>
</dbReference>
<dbReference type="AlphaFoldDB" id="A0A1E5XLN7"/>
<sequence>MIQDSSAPRKRRGGSDPKTETSYQRVTNLLRTEILAGDIPLGGRLTMTAIADRFGVSVQPVREALQQLEGEGLVEMIPNHGARVRQLDRNRLVHSSEIGEALECYLARQFAEEASLSSLRQLEALQVEHDAAIEAMDWARIDAANRIFHRFINTHGGNVEAADLIARYYGLSEGLMNKHGRDKAFAERVRAEHHALLEAFRRRDPEAAARINAEHVRGTVAAVLAAYEATKR</sequence>
<evidence type="ECO:0000256" key="2">
    <source>
        <dbReference type="ARBA" id="ARBA00023125"/>
    </source>
</evidence>
<dbReference type="InterPro" id="IPR036390">
    <property type="entry name" value="WH_DNA-bd_sf"/>
</dbReference>
<name>A0A1E5XLN7_9HYPH</name>
<dbReference type="EMBL" id="LAJE02000282">
    <property type="protein sequence ID" value="OEO29533.1"/>
    <property type="molecule type" value="Genomic_DNA"/>
</dbReference>
<dbReference type="InterPro" id="IPR011711">
    <property type="entry name" value="GntR_C"/>
</dbReference>
<dbReference type="GO" id="GO:0003677">
    <property type="term" value="F:DNA binding"/>
    <property type="evidence" value="ECO:0007669"/>
    <property type="project" value="UniProtKB-KW"/>
</dbReference>
<dbReference type="OrthoDB" id="8638122at2"/>
<dbReference type="SUPFAM" id="SSF48008">
    <property type="entry name" value="GntR ligand-binding domain-like"/>
    <property type="match status" value="1"/>
</dbReference>
<accession>A0A1E5XLN7</accession>
<evidence type="ECO:0000256" key="3">
    <source>
        <dbReference type="ARBA" id="ARBA00023163"/>
    </source>
</evidence>
<keyword evidence="1" id="KW-0805">Transcription regulation</keyword>
<evidence type="ECO:0000256" key="4">
    <source>
        <dbReference type="SAM" id="MobiDB-lite"/>
    </source>
</evidence>
<proteinExistence type="predicted"/>
<evidence type="ECO:0000313" key="6">
    <source>
        <dbReference type="EMBL" id="OEO29533.1"/>
    </source>
</evidence>
<dbReference type="SUPFAM" id="SSF46785">
    <property type="entry name" value="Winged helix' DNA-binding domain"/>
    <property type="match status" value="1"/>
</dbReference>
<dbReference type="PROSITE" id="PS50949">
    <property type="entry name" value="HTH_GNTR"/>
    <property type="match status" value="1"/>
</dbReference>
<dbReference type="SMART" id="SM00895">
    <property type="entry name" value="FCD"/>
    <property type="match status" value="1"/>
</dbReference>
<evidence type="ECO:0000259" key="5">
    <source>
        <dbReference type="PROSITE" id="PS50949"/>
    </source>
</evidence>
<feature type="domain" description="HTH gntR-type" evidence="5">
    <location>
        <begin position="20"/>
        <end position="87"/>
    </location>
</feature>
<dbReference type="CDD" id="cd07377">
    <property type="entry name" value="WHTH_GntR"/>
    <property type="match status" value="1"/>
</dbReference>
<dbReference type="Gene3D" id="1.10.10.10">
    <property type="entry name" value="Winged helix-like DNA-binding domain superfamily/Winged helix DNA-binding domain"/>
    <property type="match status" value="1"/>
</dbReference>
<reference evidence="6 7" key="1">
    <citation type="journal article" date="2015" name="Genome Announc.">
        <title>Genome Assemblies of Three Soil-Associated Devosia species: D. insulae, D. limi, and D. soli.</title>
        <authorList>
            <person name="Hassan Y.I."/>
            <person name="Lepp D."/>
            <person name="Zhou T."/>
        </authorList>
    </citation>
    <scope>NUCLEOTIDE SEQUENCE [LARGE SCALE GENOMIC DNA]</scope>
    <source>
        <strain evidence="6 7">DS-56</strain>
    </source>
</reference>
<comment type="caution">
    <text evidence="6">The sequence shown here is derived from an EMBL/GenBank/DDBJ whole genome shotgun (WGS) entry which is preliminary data.</text>
</comment>
<keyword evidence="2" id="KW-0238">DNA-binding</keyword>
<evidence type="ECO:0000256" key="1">
    <source>
        <dbReference type="ARBA" id="ARBA00023015"/>
    </source>
</evidence>
<dbReference type="RefSeq" id="WP_069911222.1">
    <property type="nucleotide sequence ID" value="NZ_LAJE02000282.1"/>
</dbReference>
<keyword evidence="7" id="KW-1185">Reference proteome</keyword>
<protein>
    <recommendedName>
        <fullName evidence="5">HTH gntR-type domain-containing protein</fullName>
    </recommendedName>
</protein>
<evidence type="ECO:0000313" key="7">
    <source>
        <dbReference type="Proteomes" id="UP000095463"/>
    </source>
</evidence>
<dbReference type="GO" id="GO:0003700">
    <property type="term" value="F:DNA-binding transcription factor activity"/>
    <property type="evidence" value="ECO:0007669"/>
    <property type="project" value="InterPro"/>
</dbReference>
<dbReference type="SMART" id="SM00345">
    <property type="entry name" value="HTH_GNTR"/>
    <property type="match status" value="1"/>
</dbReference>
<feature type="region of interest" description="Disordered" evidence="4">
    <location>
        <begin position="1"/>
        <end position="23"/>
    </location>
</feature>
<gene>
    <name evidence="6" type="ORF">VW23_025115</name>
</gene>
<keyword evidence="3" id="KW-0804">Transcription</keyword>
<dbReference type="InterPro" id="IPR008920">
    <property type="entry name" value="TF_FadR/GntR_C"/>
</dbReference>
<dbReference type="InterPro" id="IPR000524">
    <property type="entry name" value="Tscrpt_reg_HTH_GntR"/>
</dbReference>
<dbReference type="InterPro" id="IPR036388">
    <property type="entry name" value="WH-like_DNA-bd_sf"/>
</dbReference>
<dbReference type="Pfam" id="PF07729">
    <property type="entry name" value="FCD"/>
    <property type="match status" value="1"/>
</dbReference>
<dbReference type="Pfam" id="PF00392">
    <property type="entry name" value="GntR"/>
    <property type="match status" value="1"/>
</dbReference>